<dbReference type="RefSeq" id="XP_013379055.1">
    <property type="nucleotide sequence ID" value="XM_013523601.1"/>
</dbReference>
<sequence>MFCFFFRCPFQYVSDDKTSVIIPPKSNSSFQVSTHFPVTLKLETSALRNVCTQYFKYAECGVYTLNVVSLSPDNLTAGTCELQINAEGQNSEIPIYIALAVLVGLAVLWIVLKLLIYRKCVRPFIRKTILRKREVSDLIEGKSAAQKTRLISLDTFRGISITLMIFVNFGAGKYWFLEHAIWHGLNFADLVFPWFVFIMGTAMALTFHSLKKKEVSYVKQLKKIVTRSITLFFLGIVGNTWWAVTRVENIRIPGVLQRFAATYLVVGLVDMVFSRKLDHKSENKEKQTGKDENGSSHELNEIETSSSSNVKVELGSNIMLDPSVEEGRAKRQPCWYHITELVLYWPEWLICLAFIALHLGITLGVKVPDSDCPIGYHGPGGLADGGKYYNCTGGIAGYIDRWILGAERIYNWPTCKEMYKTILPFDPEGILGTATSIVICFLGLHAGKVLLVYKSHMERVAHWIVGALITGGLALLLCKGSKNEGWVPINKNLWSVSYVLALAAMAYLLLAACYILIDMFHIWTGAPFFYPGMNAIVLYVGHSAFSRSFPIRFEIPENHGARLALDLWSAAFWVLVAFYMHRRGVFIKI</sequence>
<gene>
    <name evidence="5" type="primary">LOC106150667</name>
</gene>
<dbReference type="PANTHER" id="PTHR31061">
    <property type="entry name" value="LD22376P"/>
    <property type="match status" value="1"/>
</dbReference>
<feature type="compositionally biased region" description="Basic and acidic residues" evidence="1">
    <location>
        <begin position="280"/>
        <end position="300"/>
    </location>
</feature>
<feature type="transmembrane region" description="Helical" evidence="2">
    <location>
        <begin position="255"/>
        <end position="273"/>
    </location>
</feature>
<feature type="transmembrane region" description="Helical" evidence="2">
    <location>
        <begin position="341"/>
        <end position="361"/>
    </location>
</feature>
<dbReference type="STRING" id="7574.A0A1S3GYV4"/>
<feature type="domain" description="Heparan-alpha-glucosaminide N-acetyltransferase catalytic" evidence="3">
    <location>
        <begin position="149"/>
        <end position="268"/>
    </location>
</feature>
<dbReference type="KEGG" id="lak:106150667"/>
<protein>
    <submittedName>
        <fullName evidence="5">Heparan-alpha-glucosaminide N-acetyltransferase</fullName>
    </submittedName>
</protein>
<keyword evidence="4" id="KW-1185">Reference proteome</keyword>
<evidence type="ECO:0000313" key="4">
    <source>
        <dbReference type="Proteomes" id="UP000085678"/>
    </source>
</evidence>
<feature type="transmembrane region" description="Helical" evidence="2">
    <location>
        <begin position="191"/>
        <end position="210"/>
    </location>
</feature>
<dbReference type="FunCoup" id="A0A1S3GYV4">
    <property type="interactions" value="712"/>
</dbReference>
<dbReference type="OrthoDB" id="2149840at2759"/>
<dbReference type="GeneID" id="106150667"/>
<feature type="transmembrane region" description="Helical" evidence="2">
    <location>
        <begin position="430"/>
        <end position="453"/>
    </location>
</feature>
<accession>A0A1S3GYV4</accession>
<evidence type="ECO:0000256" key="2">
    <source>
        <dbReference type="SAM" id="Phobius"/>
    </source>
</evidence>
<feature type="transmembrane region" description="Helical" evidence="2">
    <location>
        <begin position="95"/>
        <end position="117"/>
    </location>
</feature>
<name>A0A1S3GYV4_LINAN</name>
<dbReference type="InParanoid" id="A0A1S3GYV4"/>
<dbReference type="Proteomes" id="UP000085678">
    <property type="component" value="Unplaced"/>
</dbReference>
<feature type="transmembrane region" description="Helical" evidence="2">
    <location>
        <begin position="497"/>
        <end position="517"/>
    </location>
</feature>
<evidence type="ECO:0000313" key="5">
    <source>
        <dbReference type="RefSeq" id="XP_013379055.1"/>
    </source>
</evidence>
<dbReference type="PANTHER" id="PTHR31061:SF24">
    <property type="entry name" value="LD22376P"/>
    <property type="match status" value="1"/>
</dbReference>
<keyword evidence="2" id="KW-0812">Transmembrane</keyword>
<proteinExistence type="predicted"/>
<feature type="transmembrane region" description="Helical" evidence="2">
    <location>
        <begin position="529"/>
        <end position="549"/>
    </location>
</feature>
<dbReference type="InterPro" id="IPR012429">
    <property type="entry name" value="HGSNAT_cat"/>
</dbReference>
<evidence type="ECO:0000256" key="1">
    <source>
        <dbReference type="SAM" id="MobiDB-lite"/>
    </source>
</evidence>
<organism evidence="4 5">
    <name type="scientific">Lingula anatina</name>
    <name type="common">Brachiopod</name>
    <name type="synonym">Lingula unguis</name>
    <dbReference type="NCBI Taxonomy" id="7574"/>
    <lineage>
        <taxon>Eukaryota</taxon>
        <taxon>Metazoa</taxon>
        <taxon>Spiralia</taxon>
        <taxon>Lophotrochozoa</taxon>
        <taxon>Brachiopoda</taxon>
        <taxon>Linguliformea</taxon>
        <taxon>Lingulata</taxon>
        <taxon>Lingulida</taxon>
        <taxon>Linguloidea</taxon>
        <taxon>Lingulidae</taxon>
        <taxon>Lingula</taxon>
    </lineage>
</organism>
<keyword evidence="2" id="KW-0472">Membrane</keyword>
<feature type="transmembrane region" description="Helical" evidence="2">
    <location>
        <begin position="156"/>
        <end position="176"/>
    </location>
</feature>
<dbReference type="AlphaFoldDB" id="A0A1S3GYV4"/>
<reference evidence="5" key="1">
    <citation type="submission" date="2025-08" db="UniProtKB">
        <authorList>
            <consortium name="RefSeq"/>
        </authorList>
    </citation>
    <scope>IDENTIFICATION</scope>
    <source>
        <tissue evidence="5">Gonads</tissue>
    </source>
</reference>
<feature type="transmembrane region" description="Helical" evidence="2">
    <location>
        <begin position="561"/>
        <end position="580"/>
    </location>
</feature>
<evidence type="ECO:0000259" key="3">
    <source>
        <dbReference type="Pfam" id="PF07786"/>
    </source>
</evidence>
<feature type="transmembrane region" description="Helical" evidence="2">
    <location>
        <begin position="460"/>
        <end position="477"/>
    </location>
</feature>
<feature type="region of interest" description="Disordered" evidence="1">
    <location>
        <begin position="280"/>
        <end position="308"/>
    </location>
</feature>
<feature type="transmembrane region" description="Helical" evidence="2">
    <location>
        <begin position="224"/>
        <end position="243"/>
    </location>
</feature>
<keyword evidence="2" id="KW-1133">Transmembrane helix</keyword>
<dbReference type="Pfam" id="PF07786">
    <property type="entry name" value="HGSNAT_cat"/>
    <property type="match status" value="1"/>
</dbReference>